<proteinExistence type="predicted"/>
<dbReference type="Proteomes" id="UP000015104">
    <property type="component" value="Unassembled WGS sequence"/>
</dbReference>
<dbReference type="EMBL" id="CAEY01000034">
    <property type="status" value="NOT_ANNOTATED_CDS"/>
    <property type="molecule type" value="Genomic_DNA"/>
</dbReference>
<name>A0A158P500_TETUR</name>
<dbReference type="AlphaFoldDB" id="A0A158P500"/>
<evidence type="ECO:0000313" key="1">
    <source>
        <dbReference type="EnsemblMetazoa" id="tetur10g05766.1"/>
    </source>
</evidence>
<keyword evidence="2" id="KW-1185">Reference proteome</keyword>
<sequence>MSLNITKSSCPNLIYISIMENKSWSAISLCTRYKACSHLNDFIRSNSLKLPIACFNGMGNQV</sequence>
<dbReference type="EnsemblMetazoa" id="tetur10g05766.1">
    <property type="protein sequence ID" value="tetur10g05766.1"/>
    <property type="gene ID" value="tetur10g05766"/>
</dbReference>
<accession>A0A158P500</accession>
<reference evidence="2" key="1">
    <citation type="submission" date="2011-08" db="EMBL/GenBank/DDBJ databases">
        <authorList>
            <person name="Rombauts S."/>
        </authorList>
    </citation>
    <scope>NUCLEOTIDE SEQUENCE</scope>
    <source>
        <strain evidence="2">London</strain>
    </source>
</reference>
<protein>
    <submittedName>
        <fullName evidence="1">Uncharacterized protein</fullName>
    </submittedName>
</protein>
<evidence type="ECO:0000313" key="2">
    <source>
        <dbReference type="Proteomes" id="UP000015104"/>
    </source>
</evidence>
<organism evidence="1 2">
    <name type="scientific">Tetranychus urticae</name>
    <name type="common">Two-spotted spider mite</name>
    <dbReference type="NCBI Taxonomy" id="32264"/>
    <lineage>
        <taxon>Eukaryota</taxon>
        <taxon>Metazoa</taxon>
        <taxon>Ecdysozoa</taxon>
        <taxon>Arthropoda</taxon>
        <taxon>Chelicerata</taxon>
        <taxon>Arachnida</taxon>
        <taxon>Acari</taxon>
        <taxon>Acariformes</taxon>
        <taxon>Trombidiformes</taxon>
        <taxon>Prostigmata</taxon>
        <taxon>Eleutherengona</taxon>
        <taxon>Raphignathae</taxon>
        <taxon>Tetranychoidea</taxon>
        <taxon>Tetranychidae</taxon>
        <taxon>Tetranychus</taxon>
    </lineage>
</organism>
<reference evidence="1" key="2">
    <citation type="submission" date="2016-04" db="UniProtKB">
        <authorList>
            <consortium name="EnsemblMetazoa"/>
        </authorList>
    </citation>
    <scope>IDENTIFICATION</scope>
</reference>